<dbReference type="RefSeq" id="WP_273295935.1">
    <property type="nucleotide sequence ID" value="NZ_JBFRUW010000022.1"/>
</dbReference>
<dbReference type="InterPro" id="IPR013785">
    <property type="entry name" value="Aldolase_TIM"/>
</dbReference>
<evidence type="ECO:0000313" key="7">
    <source>
        <dbReference type="Proteomes" id="UP001570417"/>
    </source>
</evidence>
<sequence length="239" mass="26601">MRIGSTVLLHEQTCVQSYGWELFRPLGSLQGVMDSLEEYQCDEVAIIRPVRAEDTFESFVRDLSVLKSLKTMTPVSFGGGIRSAEHLQHLTDLPIERLVFSTAFLDGNEDLLNAAKNSFGHQAIQCLLPLKRIDNRVCVYHSGLSRSISLDDIDTAFINSFANEIILVDTENEGSQNTFDWSLLNDIPFDRNKIVISGGIGKICVKQAQENNLASVLIDNKVLHKEYSISGFKHAAVLS</sequence>
<evidence type="ECO:0000256" key="2">
    <source>
        <dbReference type="ARBA" id="ARBA00022605"/>
    </source>
</evidence>
<evidence type="ECO:0000313" key="6">
    <source>
        <dbReference type="EMBL" id="MFA0568262.1"/>
    </source>
</evidence>
<dbReference type="InterPro" id="IPR011060">
    <property type="entry name" value="RibuloseP-bd_barrel"/>
</dbReference>
<dbReference type="InterPro" id="IPR006062">
    <property type="entry name" value="His_biosynth"/>
</dbReference>
<dbReference type="SUPFAM" id="SSF51366">
    <property type="entry name" value="Ribulose-phoshate binding barrel"/>
    <property type="match status" value="1"/>
</dbReference>
<accession>A0ABV4NA38</accession>
<evidence type="ECO:0000256" key="1">
    <source>
        <dbReference type="ARBA" id="ARBA00009667"/>
    </source>
</evidence>
<keyword evidence="7" id="KW-1185">Reference proteome</keyword>
<proteinExistence type="inferred from homology"/>
<protein>
    <submittedName>
        <fullName evidence="6">HisA/HisF-related TIM barrel protein</fullName>
    </submittedName>
</protein>
<dbReference type="Gene3D" id="3.20.20.70">
    <property type="entry name" value="Aldolase class I"/>
    <property type="match status" value="1"/>
</dbReference>
<evidence type="ECO:0000256" key="4">
    <source>
        <dbReference type="ARBA" id="ARBA00029440"/>
    </source>
</evidence>
<keyword evidence="3 5" id="KW-0368">Histidine biosynthesis</keyword>
<dbReference type="Pfam" id="PF00977">
    <property type="entry name" value="His_biosynth"/>
    <property type="match status" value="1"/>
</dbReference>
<name>A0ABV4NA38_9VIBR</name>
<organism evidence="6 7">
    <name type="scientific">Vibrio gallaecicus</name>
    <dbReference type="NCBI Taxonomy" id="552386"/>
    <lineage>
        <taxon>Bacteria</taxon>
        <taxon>Pseudomonadati</taxon>
        <taxon>Pseudomonadota</taxon>
        <taxon>Gammaproteobacteria</taxon>
        <taxon>Vibrionales</taxon>
        <taxon>Vibrionaceae</taxon>
        <taxon>Vibrio</taxon>
    </lineage>
</organism>
<dbReference type="EMBL" id="JBFRUW010000022">
    <property type="protein sequence ID" value="MFA0568262.1"/>
    <property type="molecule type" value="Genomic_DNA"/>
</dbReference>
<reference evidence="6 7" key="1">
    <citation type="journal article" date="2024" name="ISME J.">
        <title>Tailless and filamentous prophages are predominant in marine Vibrio.</title>
        <authorList>
            <person name="Steensen K."/>
            <person name="Seneca J."/>
            <person name="Bartlau N."/>
            <person name="Yu X.A."/>
            <person name="Hussain F.A."/>
            <person name="Polz M.F."/>
        </authorList>
    </citation>
    <scope>NUCLEOTIDE SEQUENCE [LARGE SCALE GENOMIC DNA]</scope>
    <source>
        <strain evidence="6 7">10N.222.51.A1</strain>
    </source>
</reference>
<dbReference type="Proteomes" id="UP001570417">
    <property type="component" value="Unassembled WGS sequence"/>
</dbReference>
<comment type="caution">
    <text evidence="6">The sequence shown here is derived from an EMBL/GenBank/DDBJ whole genome shotgun (WGS) entry which is preliminary data.</text>
</comment>
<comment type="pathway">
    <text evidence="4">Amino-acid biosynthesis.</text>
</comment>
<evidence type="ECO:0000256" key="3">
    <source>
        <dbReference type="ARBA" id="ARBA00023102"/>
    </source>
</evidence>
<evidence type="ECO:0000256" key="5">
    <source>
        <dbReference type="RuleBase" id="RU003657"/>
    </source>
</evidence>
<comment type="similarity">
    <text evidence="1 5">Belongs to the HisA/HisF family.</text>
</comment>
<gene>
    <name evidence="6" type="ORF">AB4566_08230</name>
</gene>
<keyword evidence="2 5" id="KW-0028">Amino-acid biosynthesis</keyword>